<dbReference type="EMBL" id="SSOB01000002">
    <property type="protein sequence ID" value="THF84103.1"/>
    <property type="molecule type" value="Genomic_DNA"/>
</dbReference>
<dbReference type="AlphaFoldDB" id="A0A4S4C7Y5"/>
<organism evidence="2 3">
    <name type="scientific">Cohnella fermenti</name>
    <dbReference type="NCBI Taxonomy" id="2565925"/>
    <lineage>
        <taxon>Bacteria</taxon>
        <taxon>Bacillati</taxon>
        <taxon>Bacillota</taxon>
        <taxon>Bacilli</taxon>
        <taxon>Bacillales</taxon>
        <taxon>Paenibacillaceae</taxon>
        <taxon>Cohnella</taxon>
    </lineage>
</organism>
<dbReference type="Proteomes" id="UP000310636">
    <property type="component" value="Unassembled WGS sequence"/>
</dbReference>
<keyword evidence="3" id="KW-1185">Reference proteome</keyword>
<evidence type="ECO:0000313" key="2">
    <source>
        <dbReference type="EMBL" id="THF84103.1"/>
    </source>
</evidence>
<sequence>MFAARRIATRGWIAPLLGLALLAGCSEGDRPEAKESQQMNNTEQGASPAATASGQTNGTAELERAPTDIDVIMDDHYKNGFDLLGIRSIETGDQVMDVLNYGQPYGTYPFWRLAQWGTKHSLEGAELQTLAEGVYEYSNEAKAVTADTNTGTITLKALASKEYGRPRREGEDWPHLLIEQYFLKTPFLNDLSELRVKGSLRISKFEPMMDESAYNPSLHAAQVSWYLTMQNQNTSSPGYGDYFWFGLPLFDNREPLPGESYFQDGGKEDTTHKFIYNMDASLYLSKSLQDGEWASIDLDILPYVLKARDLAYEGGFLKDTKPSDLAVANMNIGWELPGTFDVELQAQGLSIAAAENGNEQE</sequence>
<gene>
    <name evidence="2" type="ORF">E6C55_01995</name>
</gene>
<accession>A0A4S4C7Y5</accession>
<feature type="region of interest" description="Disordered" evidence="1">
    <location>
        <begin position="30"/>
        <end position="59"/>
    </location>
</feature>
<comment type="caution">
    <text evidence="2">The sequence shown here is derived from an EMBL/GenBank/DDBJ whole genome shotgun (WGS) entry which is preliminary data.</text>
</comment>
<dbReference type="PROSITE" id="PS51257">
    <property type="entry name" value="PROKAR_LIPOPROTEIN"/>
    <property type="match status" value="1"/>
</dbReference>
<evidence type="ECO:0000313" key="3">
    <source>
        <dbReference type="Proteomes" id="UP000310636"/>
    </source>
</evidence>
<name>A0A4S4C7Y5_9BACL</name>
<proteinExistence type="predicted"/>
<dbReference type="OrthoDB" id="1030581at2"/>
<feature type="compositionally biased region" description="Polar residues" evidence="1">
    <location>
        <begin position="36"/>
        <end position="59"/>
    </location>
</feature>
<dbReference type="RefSeq" id="WP_136368105.1">
    <property type="nucleotide sequence ID" value="NZ_SSOB01000002.1"/>
</dbReference>
<reference evidence="2 3" key="1">
    <citation type="submission" date="2019-04" db="EMBL/GenBank/DDBJ databases">
        <title>Cohnella sp. nov. isolated from preserved vegetables.</title>
        <authorList>
            <person name="Lin S.-Y."/>
            <person name="Hung M.-H."/>
            <person name="Young C.-C."/>
        </authorList>
    </citation>
    <scope>NUCLEOTIDE SEQUENCE [LARGE SCALE GENOMIC DNA]</scope>
    <source>
        <strain evidence="2 3">CC-MHH1044</strain>
    </source>
</reference>
<protein>
    <submittedName>
        <fullName evidence="2">Uncharacterized protein</fullName>
    </submittedName>
</protein>
<evidence type="ECO:0000256" key="1">
    <source>
        <dbReference type="SAM" id="MobiDB-lite"/>
    </source>
</evidence>